<accession>A0A3E4TNU9</accession>
<keyword evidence="1" id="KW-1133">Transmembrane helix</keyword>
<evidence type="ECO:0000313" key="3">
    <source>
        <dbReference type="EMBL" id="RGL92788.1"/>
    </source>
</evidence>
<evidence type="ECO:0000256" key="1">
    <source>
        <dbReference type="SAM" id="Phobius"/>
    </source>
</evidence>
<reference evidence="3 4" key="1">
    <citation type="submission" date="2018-08" db="EMBL/GenBank/DDBJ databases">
        <title>A genome reference for cultivated species of the human gut microbiota.</title>
        <authorList>
            <person name="Zou Y."/>
            <person name="Xue W."/>
            <person name="Luo G."/>
        </authorList>
    </citation>
    <scope>NUCLEOTIDE SEQUENCE [LARGE SCALE GENOMIC DNA]</scope>
    <source>
        <strain evidence="3 4">TF05-11AC</strain>
    </source>
</reference>
<dbReference type="Proteomes" id="UP000261257">
    <property type="component" value="Unassembled WGS sequence"/>
</dbReference>
<organism evidence="3 4">
    <name type="scientific">Hungatella hathewayi</name>
    <dbReference type="NCBI Taxonomy" id="154046"/>
    <lineage>
        <taxon>Bacteria</taxon>
        <taxon>Bacillati</taxon>
        <taxon>Bacillota</taxon>
        <taxon>Clostridia</taxon>
        <taxon>Lachnospirales</taxon>
        <taxon>Lachnospiraceae</taxon>
        <taxon>Hungatella</taxon>
    </lineage>
</organism>
<gene>
    <name evidence="3" type="ORF">DXC39_31850</name>
</gene>
<sequence>MSANSFKQLIKVSRIHCDRREYKMKCPNCKADIEDGSKFCPQCGLKLPAYCPKCGRQVEEDERFCIECGTMLEDSDISRTAITQPRIPGGEDSKKADMEFKRYRDMLKEKSRMEQRLLTVVIGIILFLTILYYINNPGEDRLLETIIVGGLIGGALLAVYGIIAGNMGVYEATEYLKKYDTIKNTAGEKEAVLFIEREYHPEERGKGMARSGMKMTAGGAKAAGGCFMGCLQMVTGFAASIIAVILAMAFC</sequence>
<dbReference type="InterPro" id="IPR025874">
    <property type="entry name" value="DZR"/>
</dbReference>
<feature type="transmembrane region" description="Helical" evidence="1">
    <location>
        <begin position="222"/>
        <end position="250"/>
    </location>
</feature>
<protein>
    <submittedName>
        <fullName evidence="3">Zinc ribbon domain-containing protein</fullName>
    </submittedName>
</protein>
<feature type="domain" description="DZANK-type" evidence="2">
    <location>
        <begin position="26"/>
        <end position="69"/>
    </location>
</feature>
<comment type="caution">
    <text evidence="3">The sequence shown here is derived from an EMBL/GenBank/DDBJ whole genome shotgun (WGS) entry which is preliminary data.</text>
</comment>
<evidence type="ECO:0000259" key="2">
    <source>
        <dbReference type="Pfam" id="PF12773"/>
    </source>
</evidence>
<feature type="transmembrane region" description="Helical" evidence="1">
    <location>
        <begin position="117"/>
        <end position="134"/>
    </location>
</feature>
<dbReference type="AlphaFoldDB" id="A0A3E4TNU9"/>
<dbReference type="EMBL" id="QSSQ01000066">
    <property type="protein sequence ID" value="RGL92788.1"/>
    <property type="molecule type" value="Genomic_DNA"/>
</dbReference>
<dbReference type="Pfam" id="PF12773">
    <property type="entry name" value="DZR"/>
    <property type="match status" value="1"/>
</dbReference>
<name>A0A3E4TNU9_9FIRM</name>
<keyword evidence="1" id="KW-0472">Membrane</keyword>
<proteinExistence type="predicted"/>
<keyword evidence="1" id="KW-0812">Transmembrane</keyword>
<evidence type="ECO:0000313" key="4">
    <source>
        <dbReference type="Proteomes" id="UP000261257"/>
    </source>
</evidence>
<feature type="transmembrane region" description="Helical" evidence="1">
    <location>
        <begin position="146"/>
        <end position="169"/>
    </location>
</feature>